<dbReference type="GO" id="GO:0006352">
    <property type="term" value="P:DNA-templated transcription initiation"/>
    <property type="evidence" value="ECO:0007669"/>
    <property type="project" value="UniProtKB-UniRule"/>
</dbReference>
<feature type="region of interest" description="Disordered" evidence="7">
    <location>
        <begin position="209"/>
        <end position="248"/>
    </location>
</feature>
<dbReference type="InterPro" id="IPR007627">
    <property type="entry name" value="RNA_pol_sigma70_r2"/>
</dbReference>
<feature type="domain" description="RNA polymerase sigma-70" evidence="8">
    <location>
        <begin position="462"/>
        <end position="475"/>
    </location>
</feature>
<dbReference type="PANTHER" id="PTHR30603:SF60">
    <property type="entry name" value="RNA POLYMERASE SIGMA FACTOR RPOD"/>
    <property type="match status" value="1"/>
</dbReference>
<dbReference type="InterPro" id="IPR007630">
    <property type="entry name" value="RNA_pol_sigma70_r4"/>
</dbReference>
<dbReference type="PROSITE" id="PS00716">
    <property type="entry name" value="SIGMA70_2"/>
    <property type="match status" value="1"/>
</dbReference>
<gene>
    <name evidence="6 10" type="primary">rpoD</name>
    <name evidence="10" type="ORF">GO499_01250</name>
</gene>
<feature type="region of interest" description="Disordered" evidence="7">
    <location>
        <begin position="94"/>
        <end position="113"/>
    </location>
</feature>
<dbReference type="EMBL" id="CP046620">
    <property type="protein sequence ID" value="QHQ33903.1"/>
    <property type="molecule type" value="Genomic_DNA"/>
</dbReference>
<comment type="similarity">
    <text evidence="6">Belongs to the sigma-70 factor family. RpoD/SigA subfamily.</text>
</comment>
<dbReference type="InterPro" id="IPR000943">
    <property type="entry name" value="RNA_pol_sigma70"/>
</dbReference>
<dbReference type="Pfam" id="PF04542">
    <property type="entry name" value="Sigma70_r2"/>
    <property type="match status" value="1"/>
</dbReference>
<comment type="subcellular location">
    <subcellularLocation>
        <location evidence="6">Cytoplasm</location>
    </subcellularLocation>
</comment>
<name>A0A6P1SX42_9RHOB</name>
<dbReference type="SUPFAM" id="SSF88659">
    <property type="entry name" value="Sigma3 and sigma4 domains of RNA polymerase sigma factors"/>
    <property type="match status" value="2"/>
</dbReference>
<dbReference type="Gene3D" id="1.10.10.10">
    <property type="entry name" value="Winged helix-like DNA-binding domain superfamily/Winged helix DNA-binding domain"/>
    <property type="match status" value="2"/>
</dbReference>
<keyword evidence="3 6" id="KW-0731">Sigma factor</keyword>
<dbReference type="GO" id="GO:0016987">
    <property type="term" value="F:sigma factor activity"/>
    <property type="evidence" value="ECO:0007669"/>
    <property type="project" value="UniProtKB-UniRule"/>
</dbReference>
<dbReference type="AlphaFoldDB" id="A0A6P1SX42"/>
<dbReference type="Pfam" id="PF04539">
    <property type="entry name" value="Sigma70_r3"/>
    <property type="match status" value="1"/>
</dbReference>
<evidence type="ECO:0000256" key="7">
    <source>
        <dbReference type="SAM" id="MobiDB-lite"/>
    </source>
</evidence>
<dbReference type="InterPro" id="IPR036388">
    <property type="entry name" value="WH-like_DNA-bd_sf"/>
</dbReference>
<keyword evidence="2 6" id="KW-0805">Transcription regulation</keyword>
<dbReference type="InterPro" id="IPR042189">
    <property type="entry name" value="RNA_pol_sigma_70_r1_1_sf"/>
</dbReference>
<dbReference type="InterPro" id="IPR013325">
    <property type="entry name" value="RNA_pol_sigma_r2"/>
</dbReference>
<dbReference type="NCBIfam" id="TIGR02393">
    <property type="entry name" value="RpoD_Cterm"/>
    <property type="match status" value="1"/>
</dbReference>
<feature type="short sequence motif" description="Interaction with polymerase core subunit RpoC" evidence="6">
    <location>
        <begin position="462"/>
        <end position="465"/>
    </location>
</feature>
<evidence type="ECO:0000259" key="8">
    <source>
        <dbReference type="PROSITE" id="PS00715"/>
    </source>
</evidence>
<dbReference type="InterPro" id="IPR009042">
    <property type="entry name" value="RNA_pol_sigma70_r1_2"/>
</dbReference>
<keyword evidence="4 6" id="KW-0238">DNA-binding</keyword>
<dbReference type="InterPro" id="IPR012760">
    <property type="entry name" value="RNA_pol_sigma_RpoD_C"/>
</dbReference>
<feature type="compositionally biased region" description="Acidic residues" evidence="7">
    <location>
        <begin position="239"/>
        <end position="248"/>
    </location>
</feature>
<dbReference type="NCBIfam" id="TIGR02937">
    <property type="entry name" value="sigma70-ECF"/>
    <property type="match status" value="1"/>
</dbReference>
<feature type="region of interest" description="Sigma-70 factor domain-3" evidence="6">
    <location>
        <begin position="517"/>
        <end position="593"/>
    </location>
</feature>
<dbReference type="KEGG" id="amaq:GO499_01250"/>
<dbReference type="RefSeq" id="WP_161860474.1">
    <property type="nucleotide sequence ID" value="NZ_CP046620.1"/>
</dbReference>
<dbReference type="FunFam" id="1.10.10.10:FF:000002">
    <property type="entry name" value="RNA polymerase sigma factor SigA"/>
    <property type="match status" value="1"/>
</dbReference>
<dbReference type="Proteomes" id="UP000464495">
    <property type="component" value="Chromosome"/>
</dbReference>
<dbReference type="GO" id="GO:0003677">
    <property type="term" value="F:DNA binding"/>
    <property type="evidence" value="ECO:0007669"/>
    <property type="project" value="UniProtKB-UniRule"/>
</dbReference>
<feature type="domain" description="RNA polymerase sigma-70" evidence="9">
    <location>
        <begin position="631"/>
        <end position="657"/>
    </location>
</feature>
<dbReference type="InterPro" id="IPR007624">
    <property type="entry name" value="RNA_pol_sigma70_r3"/>
</dbReference>
<feature type="compositionally biased region" description="Low complexity" evidence="7">
    <location>
        <begin position="209"/>
        <end position="220"/>
    </location>
</feature>
<dbReference type="Pfam" id="PF03979">
    <property type="entry name" value="Sigma70_r1_1"/>
    <property type="match status" value="1"/>
</dbReference>
<feature type="region of interest" description="Sigma-70 factor domain-4" evidence="6">
    <location>
        <begin position="606"/>
        <end position="659"/>
    </location>
</feature>
<dbReference type="CDD" id="cd06171">
    <property type="entry name" value="Sigma70_r4"/>
    <property type="match status" value="1"/>
</dbReference>
<dbReference type="HAMAP" id="MF_00963">
    <property type="entry name" value="Sigma70_RpoD_SigA"/>
    <property type="match status" value="1"/>
</dbReference>
<evidence type="ECO:0000256" key="1">
    <source>
        <dbReference type="ARBA" id="ARBA00022490"/>
    </source>
</evidence>
<evidence type="ECO:0000313" key="10">
    <source>
        <dbReference type="EMBL" id="QHQ33903.1"/>
    </source>
</evidence>
<dbReference type="InterPro" id="IPR007127">
    <property type="entry name" value="RNA_pol_sigma_70_r1_1"/>
</dbReference>
<organism evidence="10 11">
    <name type="scientific">Algicella marina</name>
    <dbReference type="NCBI Taxonomy" id="2683284"/>
    <lineage>
        <taxon>Bacteria</taxon>
        <taxon>Pseudomonadati</taxon>
        <taxon>Pseudomonadota</taxon>
        <taxon>Alphaproteobacteria</taxon>
        <taxon>Rhodobacterales</taxon>
        <taxon>Paracoccaceae</taxon>
        <taxon>Algicella</taxon>
    </lineage>
</organism>
<dbReference type="SUPFAM" id="SSF88946">
    <property type="entry name" value="Sigma2 domain of RNA polymerase sigma factors"/>
    <property type="match status" value="1"/>
</dbReference>
<dbReference type="InterPro" id="IPR007631">
    <property type="entry name" value="RNA_pol_sigma_70_non-ess"/>
</dbReference>
<evidence type="ECO:0000256" key="3">
    <source>
        <dbReference type="ARBA" id="ARBA00023082"/>
    </source>
</evidence>
<accession>A0A6P1SX42</accession>
<feature type="region of interest" description="Sigma-70 factor domain-2" evidence="6">
    <location>
        <begin position="438"/>
        <end position="508"/>
    </location>
</feature>
<dbReference type="PRINTS" id="PR00046">
    <property type="entry name" value="SIGMA70FCT"/>
</dbReference>
<evidence type="ECO:0000256" key="2">
    <source>
        <dbReference type="ARBA" id="ARBA00023015"/>
    </source>
</evidence>
<dbReference type="InterPro" id="IPR050239">
    <property type="entry name" value="Sigma-70_RNA_pol_init_factors"/>
</dbReference>
<keyword evidence="1 6" id="KW-0963">Cytoplasm</keyword>
<evidence type="ECO:0000256" key="6">
    <source>
        <dbReference type="HAMAP-Rule" id="MF_00963"/>
    </source>
</evidence>
<protein>
    <recommendedName>
        <fullName evidence="6">RNA polymerase sigma factor RpoD</fullName>
    </recommendedName>
    <alternativeName>
        <fullName evidence="6">Sigma-70</fullName>
    </alternativeName>
</protein>
<dbReference type="PROSITE" id="PS00715">
    <property type="entry name" value="SIGMA70_1"/>
    <property type="match status" value="1"/>
</dbReference>
<evidence type="ECO:0000313" key="11">
    <source>
        <dbReference type="Proteomes" id="UP000464495"/>
    </source>
</evidence>
<evidence type="ECO:0000259" key="9">
    <source>
        <dbReference type="PROSITE" id="PS00716"/>
    </source>
</evidence>
<dbReference type="Pfam" id="PF04546">
    <property type="entry name" value="Sigma70_ner"/>
    <property type="match status" value="1"/>
</dbReference>
<feature type="DNA-binding region" description="H-T-H motif" evidence="6">
    <location>
        <begin position="632"/>
        <end position="651"/>
    </location>
</feature>
<dbReference type="Pfam" id="PF04545">
    <property type="entry name" value="Sigma70_r4"/>
    <property type="match status" value="1"/>
</dbReference>
<keyword evidence="5 6" id="KW-0804">Transcription</keyword>
<dbReference type="InterPro" id="IPR028630">
    <property type="entry name" value="Sigma70_RpoD"/>
</dbReference>
<dbReference type="Pfam" id="PF00140">
    <property type="entry name" value="Sigma70_r1_2"/>
    <property type="match status" value="1"/>
</dbReference>
<dbReference type="GO" id="GO:0005737">
    <property type="term" value="C:cytoplasm"/>
    <property type="evidence" value="ECO:0007669"/>
    <property type="project" value="UniProtKB-SubCell"/>
</dbReference>
<dbReference type="PANTHER" id="PTHR30603">
    <property type="entry name" value="RNA POLYMERASE SIGMA FACTOR RPO"/>
    <property type="match status" value="1"/>
</dbReference>
<keyword evidence="11" id="KW-1185">Reference proteome</keyword>
<dbReference type="FunFam" id="1.10.601.10:FF:000001">
    <property type="entry name" value="RNA polymerase sigma factor SigA"/>
    <property type="match status" value="1"/>
</dbReference>
<reference evidence="10 11" key="1">
    <citation type="submission" date="2019-12" db="EMBL/GenBank/DDBJ databases">
        <title>Complete genome sequence of Algicella marina strain 9Alg 56(T) isolated from the red alga Tichocarpus crinitus.</title>
        <authorList>
            <person name="Kim S.-G."/>
            <person name="Nedashkovskaya O.I."/>
        </authorList>
    </citation>
    <scope>NUCLEOTIDE SEQUENCE [LARGE SCALE GENOMIC DNA]</scope>
    <source>
        <strain evidence="10 11">9Alg 56</strain>
    </source>
</reference>
<dbReference type="Gene3D" id="1.10.601.10">
    <property type="entry name" value="RNA Polymerase Primary Sigma Factor"/>
    <property type="match status" value="1"/>
</dbReference>
<comment type="function">
    <text evidence="6">Sigma factors are initiation factors that promote the attachment of RNA polymerase to specific initiation sites and are then released. This sigma factor is the primary sigma factor during exponential growth.</text>
</comment>
<dbReference type="Gene3D" id="1.10.220.120">
    <property type="entry name" value="Sigma-70 factor, region 1.1"/>
    <property type="match status" value="1"/>
</dbReference>
<dbReference type="InterPro" id="IPR013324">
    <property type="entry name" value="RNA_pol_sigma_r3/r4-like"/>
</dbReference>
<evidence type="ECO:0000256" key="4">
    <source>
        <dbReference type="ARBA" id="ARBA00023125"/>
    </source>
</evidence>
<comment type="subunit">
    <text evidence="6">Interacts transiently with the RNA polymerase catalytic core.</text>
</comment>
<dbReference type="FunFam" id="1.10.10.10:FF:000004">
    <property type="entry name" value="RNA polymerase sigma factor SigA"/>
    <property type="match status" value="1"/>
</dbReference>
<sequence>MAAKDNDQVKTDEKDEGAGHMLDMSQAAVKKMIAQAKARGYITYDELNEVMPSDQVSSEQIEDVMAMLSEMGINVIEAEEADEDAQPITSTELVEGASKSRELATTSASNETLDRTDDPVRMYLREMGSVELLSREGEIAIAKRIEAGRNTMIAGLCESPLTFQAITIWRDELLEEEVMLRDVIDLETTFGASMDEDGEDEAVIPAANTGTAPATANEAPVKSEASESEGEEGETRATDDDEDDEDEQANLSLAAMEASLKPQVLETLDGIANDYARLAAMQDSRMSAALNEDESFSSMQELDYQRLRAEIVQEVNSLHLHNNRIEALVDQLYGINRKIMSLDGAMVKLADSARISRRDFIDEYKGSELDPSWLDRIADNDGRGWDVLTDKLRPQVEDIRAEMAEVGQYVGVDISEFRRIVNQVQKGEKEARLAKKEMVEANLRLVISIAKKYTNRGLQFLDLIQEGNIGLMKAVDKFEYRRGYKFSTYATWWIRQAITRSIADQARTIRIPVHMIETINKLVRTGRQMLHEIGREPTPEELAEKLQMPLEKVRKVMKIAKEPISLETPIGDEEDSQLGDFIEDKNAVLPLDSAIQGNLKETTTRVLASLTPREERVLRMRFGIGMNTDHTLEEVGQQFSVTRERIRQIEAKALRKLKHPSRSRKLRSFLDQ</sequence>
<dbReference type="NCBIfam" id="NF004208">
    <property type="entry name" value="PRK05658.1"/>
    <property type="match status" value="1"/>
</dbReference>
<proteinExistence type="inferred from homology"/>
<dbReference type="InterPro" id="IPR014284">
    <property type="entry name" value="RNA_pol_sigma-70_dom"/>
</dbReference>
<evidence type="ECO:0000256" key="5">
    <source>
        <dbReference type="ARBA" id="ARBA00023163"/>
    </source>
</evidence>